<reference evidence="2 3" key="1">
    <citation type="submission" date="2020-03" db="EMBL/GenBank/DDBJ databases">
        <title>Bacterial isolates of synthetic phycosphere.</title>
        <authorList>
            <person name="Fu H."/>
            <person name="Moran M.A."/>
        </authorList>
    </citation>
    <scope>NUCLEOTIDE SEQUENCE [LARGE SCALE GENOMIC DNA]</scope>
    <source>
        <strain evidence="2 3">HF1</strain>
    </source>
</reference>
<comment type="caution">
    <text evidence="2">The sequence shown here is derived from an EMBL/GenBank/DDBJ whole genome shotgun (WGS) entry which is preliminary data.</text>
</comment>
<gene>
    <name evidence="2" type="ORF">HCZ30_10245</name>
</gene>
<dbReference type="Proteomes" id="UP000709466">
    <property type="component" value="Unassembled WGS sequence"/>
</dbReference>
<evidence type="ECO:0000313" key="3">
    <source>
        <dbReference type="Proteomes" id="UP000709466"/>
    </source>
</evidence>
<dbReference type="Pfam" id="PF13577">
    <property type="entry name" value="SnoaL_4"/>
    <property type="match status" value="1"/>
</dbReference>
<protein>
    <submittedName>
        <fullName evidence="2">Nuclear transport factor 2 family protein</fullName>
    </submittedName>
</protein>
<dbReference type="EMBL" id="JAATOP010000006">
    <property type="protein sequence ID" value="NIY72809.1"/>
    <property type="molecule type" value="Genomic_DNA"/>
</dbReference>
<dbReference type="Gene3D" id="3.10.450.50">
    <property type="match status" value="1"/>
</dbReference>
<dbReference type="SUPFAM" id="SSF54427">
    <property type="entry name" value="NTF2-like"/>
    <property type="match status" value="1"/>
</dbReference>
<evidence type="ECO:0000313" key="2">
    <source>
        <dbReference type="EMBL" id="NIY72809.1"/>
    </source>
</evidence>
<sequence>MTTLEDRTEIGELMNGWLHRDLGRWDDLAALFHDDATIEITWFKGTASEFVAGSRRMGSSDLTSRHVIGSPMITKRGNRAFVETPAMIVGQHNTLHLGATSHGRMLDRVEKRGGRWGIVERHCSYDISSFDYPRGPVDIDWSIVGAHPAEYAPLAYLLTVAGYPVEGTFPTRFSSLETKIRSDADVWLNEEV</sequence>
<proteinExistence type="predicted"/>
<name>A0ABX0VXK8_9RHOB</name>
<accession>A0ABX0VXK8</accession>
<dbReference type="RefSeq" id="WP_167638196.1">
    <property type="nucleotide sequence ID" value="NZ_JAATOP010000006.1"/>
</dbReference>
<organism evidence="2 3">
    <name type="scientific">Marivivens donghaensis</name>
    <dbReference type="NCBI Taxonomy" id="1699413"/>
    <lineage>
        <taxon>Bacteria</taxon>
        <taxon>Pseudomonadati</taxon>
        <taxon>Pseudomonadota</taxon>
        <taxon>Alphaproteobacteria</taxon>
        <taxon>Rhodobacterales</taxon>
        <taxon>Paracoccaceae</taxon>
        <taxon>Marivivens group</taxon>
        <taxon>Marivivens</taxon>
    </lineage>
</organism>
<keyword evidence="3" id="KW-1185">Reference proteome</keyword>
<dbReference type="InterPro" id="IPR032710">
    <property type="entry name" value="NTF2-like_dom_sf"/>
</dbReference>
<dbReference type="InterPro" id="IPR037401">
    <property type="entry name" value="SnoaL-like"/>
</dbReference>
<feature type="domain" description="SnoaL-like" evidence="1">
    <location>
        <begin position="3"/>
        <end position="122"/>
    </location>
</feature>
<evidence type="ECO:0000259" key="1">
    <source>
        <dbReference type="Pfam" id="PF13577"/>
    </source>
</evidence>